<dbReference type="GO" id="GO:0009055">
    <property type="term" value="F:electron transfer activity"/>
    <property type="evidence" value="ECO:0007669"/>
    <property type="project" value="InterPro"/>
</dbReference>
<keyword evidence="1 4" id="KW-0349">Heme</keyword>
<dbReference type="SUPFAM" id="SSF46626">
    <property type="entry name" value="Cytochrome c"/>
    <property type="match status" value="1"/>
</dbReference>
<proteinExistence type="predicted"/>
<gene>
    <name evidence="7" type="ORF">AXF13_06975</name>
</gene>
<keyword evidence="8" id="KW-1185">Reference proteome</keyword>
<feature type="domain" description="Cytochrome c" evidence="6">
    <location>
        <begin position="29"/>
        <end position="105"/>
    </location>
</feature>
<dbReference type="Proteomes" id="UP000069241">
    <property type="component" value="Chromosome"/>
</dbReference>
<dbReference type="InterPro" id="IPR036909">
    <property type="entry name" value="Cyt_c-like_dom_sf"/>
</dbReference>
<evidence type="ECO:0000256" key="2">
    <source>
        <dbReference type="ARBA" id="ARBA00022723"/>
    </source>
</evidence>
<dbReference type="PROSITE" id="PS51007">
    <property type="entry name" value="CYTC"/>
    <property type="match status" value="1"/>
</dbReference>
<feature type="chain" id="PRO_5007067463" evidence="5">
    <location>
        <begin position="26"/>
        <end position="105"/>
    </location>
</feature>
<evidence type="ECO:0000256" key="3">
    <source>
        <dbReference type="ARBA" id="ARBA00023004"/>
    </source>
</evidence>
<dbReference type="InterPro" id="IPR009056">
    <property type="entry name" value="Cyt_c-like_dom"/>
</dbReference>
<evidence type="ECO:0000256" key="5">
    <source>
        <dbReference type="SAM" id="SignalP"/>
    </source>
</evidence>
<reference evidence="8" key="1">
    <citation type="submission" date="2016-02" db="EMBL/GenBank/DDBJ databases">
        <authorList>
            <person name="Holder M.E."/>
            <person name="Ajami N.J."/>
            <person name="Petrosino J.F."/>
        </authorList>
    </citation>
    <scope>NUCLEOTIDE SEQUENCE [LARGE SCALE GENOMIC DNA]</scope>
    <source>
        <strain evidence="8">CCUG 45958</strain>
    </source>
</reference>
<feature type="signal peptide" evidence="5">
    <location>
        <begin position="1"/>
        <end position="25"/>
    </location>
</feature>
<dbReference type="Gene3D" id="1.10.760.10">
    <property type="entry name" value="Cytochrome c-like domain"/>
    <property type="match status" value="1"/>
</dbReference>
<dbReference type="GO" id="GO:0020037">
    <property type="term" value="F:heme binding"/>
    <property type="evidence" value="ECO:0007669"/>
    <property type="project" value="InterPro"/>
</dbReference>
<dbReference type="GO" id="GO:0046872">
    <property type="term" value="F:metal ion binding"/>
    <property type="evidence" value="ECO:0007669"/>
    <property type="project" value="UniProtKB-KW"/>
</dbReference>
<organism evidence="7 8">
    <name type="scientific">Desulfovibrio fairfieldensis</name>
    <dbReference type="NCBI Taxonomy" id="44742"/>
    <lineage>
        <taxon>Bacteria</taxon>
        <taxon>Pseudomonadati</taxon>
        <taxon>Thermodesulfobacteriota</taxon>
        <taxon>Desulfovibrionia</taxon>
        <taxon>Desulfovibrionales</taxon>
        <taxon>Desulfovibrionaceae</taxon>
        <taxon>Desulfovibrio</taxon>
    </lineage>
</organism>
<evidence type="ECO:0000256" key="4">
    <source>
        <dbReference type="PROSITE-ProRule" id="PRU00433"/>
    </source>
</evidence>
<dbReference type="RefSeq" id="WP_008683818.1">
    <property type="nucleotide sequence ID" value="NZ_CP014229.1"/>
</dbReference>
<evidence type="ECO:0000313" key="8">
    <source>
        <dbReference type="Proteomes" id="UP000069241"/>
    </source>
</evidence>
<keyword evidence="5" id="KW-0732">Signal</keyword>
<keyword evidence="2 4" id="KW-0479">Metal-binding</keyword>
<accession>A0A0X8JJR4</accession>
<evidence type="ECO:0000259" key="6">
    <source>
        <dbReference type="PROSITE" id="PS51007"/>
    </source>
</evidence>
<dbReference type="AlphaFoldDB" id="A0A0X8JJR4"/>
<evidence type="ECO:0000313" key="7">
    <source>
        <dbReference type="EMBL" id="AMD89877.1"/>
    </source>
</evidence>
<dbReference type="Pfam" id="PF13442">
    <property type="entry name" value="Cytochrome_CBB3"/>
    <property type="match status" value="1"/>
</dbReference>
<protein>
    <submittedName>
        <fullName evidence="7">Cytochrome C</fullName>
    </submittedName>
</protein>
<dbReference type="KEGG" id="dfi:AXF13_06975"/>
<keyword evidence="3 4" id="KW-0408">Iron</keyword>
<evidence type="ECO:0000256" key="1">
    <source>
        <dbReference type="ARBA" id="ARBA00022617"/>
    </source>
</evidence>
<name>A0A0X8JJR4_9BACT</name>
<dbReference type="EMBL" id="CP014229">
    <property type="protein sequence ID" value="AMD89877.1"/>
    <property type="molecule type" value="Genomic_DNA"/>
</dbReference>
<sequence>MSIKWKQIGGFAIAAFLFVAVQSQAAQEDRAAEGQKLYDDLCAICHTEKPAKMMGQPVDGLVAKMNKVKSLTPPPNEKVEQMQEALKPLSDQDLKDIAVYLNGLK</sequence>